<evidence type="ECO:0000313" key="5">
    <source>
        <dbReference type="EMBL" id="KPJ64010.1"/>
    </source>
</evidence>
<evidence type="ECO:0000256" key="3">
    <source>
        <dbReference type="RuleBase" id="RU003939"/>
    </source>
</evidence>
<comment type="caution">
    <text evidence="5">The sequence shown here is derived from an EMBL/GenBank/DDBJ whole genome shotgun (WGS) entry which is preliminary data.</text>
</comment>
<dbReference type="SMART" id="SM00411">
    <property type="entry name" value="BHL"/>
    <property type="match status" value="1"/>
</dbReference>
<protein>
    <recommendedName>
        <fullName evidence="7">DNA-binding protein</fullName>
    </recommendedName>
</protein>
<dbReference type="Pfam" id="PF00216">
    <property type="entry name" value="Bac_DNA_binding"/>
    <property type="match status" value="1"/>
</dbReference>
<dbReference type="SUPFAM" id="SSF47729">
    <property type="entry name" value="IHF-like DNA-binding proteins"/>
    <property type="match status" value="1"/>
</dbReference>
<gene>
    <name evidence="5" type="ORF">AMK68_02590</name>
</gene>
<dbReference type="GO" id="GO:0030261">
    <property type="term" value="P:chromosome condensation"/>
    <property type="evidence" value="ECO:0007669"/>
    <property type="project" value="UniProtKB-KW"/>
</dbReference>
<feature type="compositionally biased region" description="Polar residues" evidence="4">
    <location>
        <begin position="72"/>
        <end position="87"/>
    </location>
</feature>
<dbReference type="GO" id="GO:0005829">
    <property type="term" value="C:cytosol"/>
    <property type="evidence" value="ECO:0007669"/>
    <property type="project" value="TreeGrafter"/>
</dbReference>
<dbReference type="PANTHER" id="PTHR33175:SF3">
    <property type="entry name" value="DNA-BINDING PROTEIN HU-BETA"/>
    <property type="match status" value="1"/>
</dbReference>
<dbReference type="EMBL" id="LIZY01000049">
    <property type="protein sequence ID" value="KPJ64010.1"/>
    <property type="molecule type" value="Genomic_DNA"/>
</dbReference>
<dbReference type="Gene3D" id="4.10.520.10">
    <property type="entry name" value="IHF-like DNA-binding proteins"/>
    <property type="match status" value="1"/>
</dbReference>
<evidence type="ECO:0000256" key="4">
    <source>
        <dbReference type="SAM" id="MobiDB-lite"/>
    </source>
</evidence>
<evidence type="ECO:0000313" key="6">
    <source>
        <dbReference type="Proteomes" id="UP000052020"/>
    </source>
</evidence>
<dbReference type="InterPro" id="IPR000119">
    <property type="entry name" value="Hist_DNA-bd"/>
</dbReference>
<evidence type="ECO:0000256" key="2">
    <source>
        <dbReference type="ARBA" id="ARBA00023125"/>
    </source>
</evidence>
<evidence type="ECO:0000256" key="1">
    <source>
        <dbReference type="ARBA" id="ARBA00023067"/>
    </source>
</evidence>
<dbReference type="GO" id="GO:0030527">
    <property type="term" value="F:structural constituent of chromatin"/>
    <property type="evidence" value="ECO:0007669"/>
    <property type="project" value="InterPro"/>
</dbReference>
<name>A0A0S7XNL5_9BACT</name>
<organism evidence="5 6">
    <name type="scientific">candidate division KD3-62 bacterium DG_56</name>
    <dbReference type="NCBI Taxonomy" id="1704032"/>
    <lineage>
        <taxon>Bacteria</taxon>
        <taxon>candidate division KD3-62</taxon>
    </lineage>
</organism>
<dbReference type="GO" id="GO:0003677">
    <property type="term" value="F:DNA binding"/>
    <property type="evidence" value="ECO:0007669"/>
    <property type="project" value="UniProtKB-KW"/>
</dbReference>
<evidence type="ECO:0008006" key="7">
    <source>
        <dbReference type="Google" id="ProtNLM"/>
    </source>
</evidence>
<dbReference type="Proteomes" id="UP000052020">
    <property type="component" value="Unassembled WGS sequence"/>
</dbReference>
<dbReference type="PRINTS" id="PR01727">
    <property type="entry name" value="DNABINDINGHU"/>
</dbReference>
<feature type="compositionally biased region" description="Basic and acidic residues" evidence="4">
    <location>
        <begin position="57"/>
        <end position="67"/>
    </location>
</feature>
<accession>A0A0S7XNL5</accession>
<keyword evidence="1" id="KW-0226">DNA condensation</keyword>
<reference evidence="5 6" key="1">
    <citation type="journal article" date="2015" name="Microbiome">
        <title>Genomic resolution of linkages in carbon, nitrogen, and sulfur cycling among widespread estuary sediment bacteria.</title>
        <authorList>
            <person name="Baker B.J."/>
            <person name="Lazar C.S."/>
            <person name="Teske A.P."/>
            <person name="Dick G.J."/>
        </authorList>
    </citation>
    <scope>NUCLEOTIDE SEQUENCE [LARGE SCALE GENOMIC DNA]</scope>
    <source>
        <strain evidence="5">DG_56</strain>
    </source>
</reference>
<sequence length="95" mass="10800">MNKADLIEGLRQRKGMSRRQATLMVDTMFDAVVEALSKGEDVQLSRFGTFFLKERAPREGRNPRTQEKITVPASTTVGFRPSQQLKSEVSKSDRR</sequence>
<proteinExistence type="inferred from homology"/>
<dbReference type="AlphaFoldDB" id="A0A0S7XNL5"/>
<dbReference type="CDD" id="cd13831">
    <property type="entry name" value="HU"/>
    <property type="match status" value="1"/>
</dbReference>
<dbReference type="InterPro" id="IPR010992">
    <property type="entry name" value="IHF-like_DNA-bd_dom_sf"/>
</dbReference>
<feature type="region of interest" description="Disordered" evidence="4">
    <location>
        <begin position="57"/>
        <end position="95"/>
    </location>
</feature>
<dbReference type="PANTHER" id="PTHR33175">
    <property type="entry name" value="DNA-BINDING PROTEIN HU"/>
    <property type="match status" value="1"/>
</dbReference>
<keyword evidence="2" id="KW-0238">DNA-binding</keyword>
<comment type="similarity">
    <text evidence="3">Belongs to the bacterial histone-like protein family.</text>
</comment>